<dbReference type="OrthoDB" id="416209at2"/>
<gene>
    <name evidence="7" type="ordered locus">PCC8801_4373</name>
</gene>
<dbReference type="EMBL" id="CP001287">
    <property type="protein sequence ID" value="ACK68295.1"/>
    <property type="molecule type" value="Genomic_DNA"/>
</dbReference>
<dbReference type="RefSeq" id="WP_015957409.1">
    <property type="nucleotide sequence ID" value="NC_011726.1"/>
</dbReference>
<dbReference type="eggNOG" id="COG0715">
    <property type="taxonomic scope" value="Bacteria"/>
</dbReference>
<evidence type="ECO:0000256" key="4">
    <source>
        <dbReference type="ARBA" id="ARBA00022519"/>
    </source>
</evidence>
<dbReference type="PANTHER" id="PTHR30024">
    <property type="entry name" value="ALIPHATIC SULFONATES-BINDING PROTEIN-RELATED"/>
    <property type="match status" value="1"/>
</dbReference>
<protein>
    <submittedName>
        <fullName evidence="7">Nitrate transport protein, NrtC like protein</fullName>
    </submittedName>
</protein>
<evidence type="ECO:0000256" key="2">
    <source>
        <dbReference type="ARBA" id="ARBA00022448"/>
    </source>
</evidence>
<evidence type="ECO:0000256" key="1">
    <source>
        <dbReference type="ARBA" id="ARBA00004533"/>
    </source>
</evidence>
<dbReference type="CDD" id="cd13553">
    <property type="entry name" value="PBP2_NrtA_CpmA_like"/>
    <property type="match status" value="1"/>
</dbReference>
<keyword evidence="5" id="KW-0406">Ion transport</keyword>
<dbReference type="GO" id="GO:0005886">
    <property type="term" value="C:plasma membrane"/>
    <property type="evidence" value="ECO:0007669"/>
    <property type="project" value="UniProtKB-SubCell"/>
</dbReference>
<evidence type="ECO:0000313" key="8">
    <source>
        <dbReference type="Proteomes" id="UP000008204"/>
    </source>
</evidence>
<evidence type="ECO:0000256" key="3">
    <source>
        <dbReference type="ARBA" id="ARBA00022475"/>
    </source>
</evidence>
<dbReference type="KEGG" id="cyp:PCC8801_4373"/>
<dbReference type="SUPFAM" id="SSF53850">
    <property type="entry name" value="Periplasmic binding protein-like II"/>
    <property type="match status" value="1"/>
</dbReference>
<evidence type="ECO:0000256" key="6">
    <source>
        <dbReference type="ARBA" id="ARBA00023136"/>
    </source>
</evidence>
<keyword evidence="3" id="KW-1003">Cell membrane</keyword>
<dbReference type="InterPro" id="IPR044527">
    <property type="entry name" value="NrtA/CpmA_ABC-bd_dom"/>
</dbReference>
<keyword evidence="6" id="KW-0472">Membrane</keyword>
<reference evidence="8" key="1">
    <citation type="journal article" date="2011" name="MBio">
        <title>Novel metabolic attributes of the genus Cyanothece, comprising a group of unicellular nitrogen-fixing Cyanobacteria.</title>
        <authorList>
            <person name="Bandyopadhyay A."/>
            <person name="Elvitigala T."/>
            <person name="Welsh E."/>
            <person name="Stockel J."/>
            <person name="Liberton M."/>
            <person name="Min H."/>
            <person name="Sherman L.A."/>
            <person name="Pakrasi H.B."/>
        </authorList>
    </citation>
    <scope>NUCLEOTIDE SEQUENCE [LARGE SCALE GENOMIC DNA]</scope>
    <source>
        <strain evidence="8">PCC 8801</strain>
    </source>
</reference>
<sequence>MKRRQFIKYTSLGVASCGITACTQGNLDVFRPQGTLANPDKAFGPLEKTNLTLGFMATTDAAPLIIAQEKGFFERYGLIVTLKRQPSWEAIENDLLEWRLDAAQTPFTLPMEVQLGKKQAPLIALMNLNLNGSAITITQKAWKKGVRPSIDYNNFSDFERGFRQYIRNHNQSVRWGIDSPVSMDAYLLRYWLSAMGIDPDREIELLEFPAAQLNYKLQAGMLEGYIASAPWTQTALSEEAGFISYISRDIWQGHPNKILAAMDGWVRKNPATARALMAALLEACQYCDRQGRAFSDRHRSQTEIPELLAQPQYLNLDSSLIKSTLGGTYLYSNEESTKTVVEIPDFIIFNYQDTPYLQTPDHANYPWRSHAIWLLTQMIRWNKNDLKTYPKDADKLLDKIYPISLYEEVAKTLNIPIPNDTLKTEKATAFIDGRSFDPSEPVAYLNQFSIRASRPQIVSFV</sequence>
<accession>B7JVG2</accession>
<proteinExistence type="predicted"/>
<organism evidence="7 8">
    <name type="scientific">Rippkaea orientalis (strain PCC 8801 / RF-1)</name>
    <name type="common">Cyanothece sp. (strain PCC 8801)</name>
    <dbReference type="NCBI Taxonomy" id="41431"/>
    <lineage>
        <taxon>Bacteria</taxon>
        <taxon>Bacillati</taxon>
        <taxon>Cyanobacteriota</taxon>
        <taxon>Cyanophyceae</taxon>
        <taxon>Oscillatoriophycideae</taxon>
        <taxon>Chroococcales</taxon>
        <taxon>Aphanothecaceae</taxon>
        <taxon>Rippkaea</taxon>
        <taxon>Rippkaea orientalis</taxon>
    </lineage>
</organism>
<dbReference type="HOGENOM" id="CLU_037398_0_1_3"/>
<keyword evidence="4" id="KW-0997">Cell inner membrane</keyword>
<dbReference type="Gene3D" id="3.40.190.10">
    <property type="entry name" value="Periplasmic binding protein-like II"/>
    <property type="match status" value="2"/>
</dbReference>
<keyword evidence="2" id="KW-0813">Transport</keyword>
<dbReference type="Proteomes" id="UP000008204">
    <property type="component" value="Chromosome"/>
</dbReference>
<evidence type="ECO:0000313" key="7">
    <source>
        <dbReference type="EMBL" id="ACK68295.1"/>
    </source>
</evidence>
<dbReference type="STRING" id="41431.PCC8801_4373"/>
<name>B7JVG2_RIPO1</name>
<comment type="subcellular location">
    <subcellularLocation>
        <location evidence="1">Cell inner membrane</location>
    </subcellularLocation>
</comment>
<dbReference type="PROSITE" id="PS51257">
    <property type="entry name" value="PROKAR_LIPOPROTEIN"/>
    <property type="match status" value="1"/>
</dbReference>
<dbReference type="AlphaFoldDB" id="B7JVG2"/>
<evidence type="ECO:0000256" key="5">
    <source>
        <dbReference type="ARBA" id="ARBA00023065"/>
    </source>
</evidence>
<dbReference type="PANTHER" id="PTHR30024:SF43">
    <property type="entry name" value="BLL4572 PROTEIN"/>
    <property type="match status" value="1"/>
</dbReference>
<dbReference type="Pfam" id="PF13379">
    <property type="entry name" value="NMT1_2"/>
    <property type="match status" value="1"/>
</dbReference>
<dbReference type="GO" id="GO:0006811">
    <property type="term" value="P:monoatomic ion transport"/>
    <property type="evidence" value="ECO:0007669"/>
    <property type="project" value="UniProtKB-KW"/>
</dbReference>
<keyword evidence="8" id="KW-1185">Reference proteome</keyword>